<evidence type="ECO:0000256" key="5">
    <source>
        <dbReference type="ARBA" id="ARBA00023136"/>
    </source>
</evidence>
<dbReference type="GO" id="GO:0005886">
    <property type="term" value="C:plasma membrane"/>
    <property type="evidence" value="ECO:0007669"/>
    <property type="project" value="UniProtKB-SubCell"/>
</dbReference>
<dbReference type="GO" id="GO:0006885">
    <property type="term" value="P:regulation of pH"/>
    <property type="evidence" value="ECO:0007669"/>
    <property type="project" value="UniProtKB-UniRule"/>
</dbReference>
<protein>
    <recommendedName>
        <fullName evidence="6">Na(+)/H(+) antiporter NhaA</fullName>
    </recommendedName>
    <alternativeName>
        <fullName evidence="6">Sodium/proton antiporter NhaA</fullName>
    </alternativeName>
</protein>
<dbReference type="EMBL" id="VJMF01000047">
    <property type="protein sequence ID" value="TRL32200.1"/>
    <property type="molecule type" value="Genomic_DNA"/>
</dbReference>
<feature type="transmembrane region" description="Helical" evidence="6">
    <location>
        <begin position="271"/>
        <end position="303"/>
    </location>
</feature>
<dbReference type="Pfam" id="PF06965">
    <property type="entry name" value="Na_H_antiport_1"/>
    <property type="match status" value="1"/>
</dbReference>
<keyword evidence="5 6" id="KW-0472">Membrane</keyword>
<keyword evidence="6" id="KW-0813">Transport</keyword>
<evidence type="ECO:0000256" key="4">
    <source>
        <dbReference type="ARBA" id="ARBA00022989"/>
    </source>
</evidence>
<keyword evidence="4 6" id="KW-1133">Transmembrane helix</keyword>
<evidence type="ECO:0000313" key="7">
    <source>
        <dbReference type="EMBL" id="TRL32200.1"/>
    </source>
</evidence>
<evidence type="ECO:0000256" key="1">
    <source>
        <dbReference type="ARBA" id="ARBA00004429"/>
    </source>
</evidence>
<dbReference type="GO" id="GO:0015385">
    <property type="term" value="F:sodium:proton antiporter activity"/>
    <property type="evidence" value="ECO:0007669"/>
    <property type="project" value="UniProtKB-UniRule"/>
</dbReference>
<keyword evidence="6" id="KW-0915">Sodium</keyword>
<dbReference type="NCBIfam" id="NF007112">
    <property type="entry name" value="PRK09561.1"/>
    <property type="match status" value="1"/>
</dbReference>
<name>A0A549SRF0_METSR</name>
<sequence length="463" mass="48720">MARERVICVSCRRRYPVRVHIERSEPIRFSESVFRTGFSIRFSLPDRRKSLNCGASRSPWAERGMKHHSHHAEPSTLRRFLASEAAGGVVLMVSAAVALALANSPWASAYHDLLEAPIAGHSTLHWINDGLMAIFFLLVGLEIKRELVDGHLRHWSARVLPGVGALGGMVAPALVFAYFNAQSPQTARGWAIPSATDIAFALGVLALLGDRVPGALKVFLTALAILDDLGAIVIIAVFYAGEPSAAPLLGAGVTLFLLLGLNLFEVKFLTPYLLLGVALWHFVQLSGVHATLAGVLLAAMIPLRLSGPDPEEHTPLHRLENALGPFVAFIVLPLFGFANAGVAFGGGDLAAGGGPVLLGVALGLFLGKQAGVFAAIALAIGTRIASRPPKSGWGQLYGVSVLCGVGFTMSLFIGQIAFDADEGAMRATKIGVLAGSGASILLGSLALWIMSKRASAGRAPIDS</sequence>
<dbReference type="HAMAP" id="MF_01844">
    <property type="entry name" value="NhaA"/>
    <property type="match status" value="1"/>
</dbReference>
<evidence type="ECO:0000313" key="8">
    <source>
        <dbReference type="Proteomes" id="UP000316781"/>
    </source>
</evidence>
<comment type="catalytic activity">
    <reaction evidence="6">
        <text>Na(+)(in) + 2 H(+)(out) = Na(+)(out) + 2 H(+)(in)</text>
        <dbReference type="Rhea" id="RHEA:29251"/>
        <dbReference type="ChEBI" id="CHEBI:15378"/>
        <dbReference type="ChEBI" id="CHEBI:29101"/>
    </reaction>
</comment>
<comment type="similarity">
    <text evidence="6">Belongs to the NhaA Na(+)/H(+) (TC 2.A.33) antiporter family.</text>
</comment>
<comment type="function">
    <text evidence="6">Na(+)/H(+) antiporter that extrudes sodium in exchange for external protons.</text>
</comment>
<keyword evidence="6" id="KW-0050">Antiport</keyword>
<evidence type="ECO:0000256" key="3">
    <source>
        <dbReference type="ARBA" id="ARBA00022692"/>
    </source>
</evidence>
<proteinExistence type="inferred from homology"/>
<organism evidence="7 8">
    <name type="scientific">Methylosinus sporium</name>
    <dbReference type="NCBI Taxonomy" id="428"/>
    <lineage>
        <taxon>Bacteria</taxon>
        <taxon>Pseudomonadati</taxon>
        <taxon>Pseudomonadota</taxon>
        <taxon>Alphaproteobacteria</taxon>
        <taxon>Hyphomicrobiales</taxon>
        <taxon>Methylocystaceae</taxon>
        <taxon>Methylosinus</taxon>
    </lineage>
</organism>
<reference evidence="7 8" key="1">
    <citation type="submission" date="2019-07" db="EMBL/GenBank/DDBJ databases">
        <title>Ln-dependent methylotrophs.</title>
        <authorList>
            <person name="Tani A."/>
        </authorList>
    </citation>
    <scope>NUCLEOTIDE SEQUENCE [LARGE SCALE GENOMIC DNA]</scope>
    <source>
        <strain evidence="7 8">SM89A</strain>
    </source>
</reference>
<keyword evidence="6" id="KW-0739">Sodium transport</keyword>
<dbReference type="InterPro" id="IPR004670">
    <property type="entry name" value="NhaA"/>
</dbReference>
<feature type="transmembrane region" description="Helical" evidence="6">
    <location>
        <begin position="85"/>
        <end position="106"/>
    </location>
</feature>
<dbReference type="NCBIfam" id="TIGR00773">
    <property type="entry name" value="NhaA"/>
    <property type="match status" value="1"/>
</dbReference>
<feature type="transmembrane region" description="Helical" evidence="6">
    <location>
        <begin position="356"/>
        <end position="384"/>
    </location>
</feature>
<feature type="transmembrane region" description="Helical" evidence="6">
    <location>
        <begin position="155"/>
        <end position="178"/>
    </location>
</feature>
<dbReference type="AlphaFoldDB" id="A0A549SRF0"/>
<feature type="transmembrane region" description="Helical" evidence="6">
    <location>
        <begin position="190"/>
        <end position="208"/>
    </location>
</feature>
<keyword evidence="3 6" id="KW-0812">Transmembrane</keyword>
<feature type="transmembrane region" description="Helical" evidence="6">
    <location>
        <begin position="396"/>
        <end position="418"/>
    </location>
</feature>
<dbReference type="NCBIfam" id="NF007111">
    <property type="entry name" value="PRK09560.1"/>
    <property type="match status" value="1"/>
</dbReference>
<comment type="caution">
    <text evidence="7">The sequence shown here is derived from an EMBL/GenBank/DDBJ whole genome shotgun (WGS) entry which is preliminary data.</text>
</comment>
<dbReference type="Gene3D" id="1.20.1530.10">
    <property type="entry name" value="Na+/H+ antiporter like domain"/>
    <property type="match status" value="1"/>
</dbReference>
<feature type="transmembrane region" description="Helical" evidence="6">
    <location>
        <begin position="245"/>
        <end position="264"/>
    </location>
</feature>
<dbReference type="PANTHER" id="PTHR30341:SF0">
    <property type="entry name" value="NA(+)_H(+) ANTIPORTER NHAA"/>
    <property type="match status" value="1"/>
</dbReference>
<feature type="transmembrane region" description="Helical" evidence="6">
    <location>
        <begin position="215"/>
        <end position="239"/>
    </location>
</feature>
<evidence type="ECO:0000256" key="2">
    <source>
        <dbReference type="ARBA" id="ARBA00022475"/>
    </source>
</evidence>
<keyword evidence="6" id="KW-0406">Ion transport</keyword>
<gene>
    <name evidence="6 7" type="primary">nhaA</name>
    <name evidence="7" type="ORF">FM996_12545</name>
</gene>
<dbReference type="PANTHER" id="PTHR30341">
    <property type="entry name" value="SODIUM ION/PROTON ANTIPORTER NHAA-RELATED"/>
    <property type="match status" value="1"/>
</dbReference>
<keyword evidence="2 6" id="KW-1003">Cell membrane</keyword>
<feature type="transmembrane region" description="Helical" evidence="6">
    <location>
        <begin position="323"/>
        <end position="344"/>
    </location>
</feature>
<dbReference type="InterPro" id="IPR023171">
    <property type="entry name" value="Na/H_antiporter_dom_sf"/>
</dbReference>
<dbReference type="Proteomes" id="UP000316781">
    <property type="component" value="Unassembled WGS sequence"/>
</dbReference>
<feature type="transmembrane region" description="Helical" evidence="6">
    <location>
        <begin position="430"/>
        <end position="450"/>
    </location>
</feature>
<evidence type="ECO:0000256" key="6">
    <source>
        <dbReference type="HAMAP-Rule" id="MF_01844"/>
    </source>
</evidence>
<comment type="subcellular location">
    <subcellularLocation>
        <location evidence="1">Cell inner membrane</location>
        <topology evidence="1">Multi-pass membrane protein</topology>
    </subcellularLocation>
    <subcellularLocation>
        <location evidence="6">Cell membrane</location>
        <topology evidence="6">Multi-pass membrane protein</topology>
    </subcellularLocation>
</comment>
<accession>A0A549SRF0</accession>